<evidence type="ECO:0000256" key="2">
    <source>
        <dbReference type="ARBA" id="ARBA00022729"/>
    </source>
</evidence>
<proteinExistence type="predicted"/>
<evidence type="ECO:0000256" key="1">
    <source>
        <dbReference type="ARBA" id="ARBA00022670"/>
    </source>
</evidence>
<reference evidence="7" key="1">
    <citation type="submission" date="2016-10" db="EMBL/GenBank/DDBJ databases">
        <authorList>
            <person name="Varghese N."/>
            <person name="Submissions S."/>
        </authorList>
    </citation>
    <scope>NUCLEOTIDE SEQUENCE [LARGE SCALE GENOMIC DNA]</scope>
    <source>
        <strain evidence="7">DSM 4002</strain>
    </source>
</reference>
<dbReference type="GO" id="GO:0006508">
    <property type="term" value="P:proteolysis"/>
    <property type="evidence" value="ECO:0007669"/>
    <property type="project" value="UniProtKB-KW"/>
</dbReference>
<dbReference type="InterPro" id="IPR008979">
    <property type="entry name" value="Galactose-bd-like_sf"/>
</dbReference>
<sequence>MKKIIVGLLIFCASIPILAQEQEVWKRIVLSTDIQRQLMEERPFEAIFELQKANWSKVMASAKGKNKENAATTIDLPNVKGVSEQFLVWETSNFDPLLQAQFPSIRSFSGKGITDPSARVFFSTSEQGVQTMILRNNSQAEFIEPVKGTANTYVLYRSDKTDKGVLPLSCSTDEVALSKRITNISAKTTVSDRVFRTFRLALSCTGEYTLYHGGTKEGALAAMNATMTRVNGVFNRDLALRLVIIPNNLDVIYTNATSDPYDPVVGSNAPDTWNQQLQNTLTSTIGEANYDIGHLFGASGGGGNAGCIGCVCENGRKGSAFTSPSNNKPEGDLFDIDFVAHEFGHQLGATHTFSHDIEGTDTNVEPGSGSTIMGYAGITDYNVQANSDDYFTYASIAQIQENLVTKTCPLQTSITTPSFAVNAGPDYTIPKSTPFLLKGTTSGTTTSAFTYVWEQNDTAITTFGAKSLAIADKPDGPLFRSFPPTASLTRYFPSYDKVLVNRFNSEWESLASIGRTLTFVFTARDNALAGSGQTASDATRITVSNTVGPFEITAPNAVDLSWAPGSTQTITWNVNGSNTLAGASAVNIKLSTDGGLTFPATLIANTPNDGSQSVEVPFVSALECRILVEPVNSVFYAINPIPFAIGYTTVSACNTYNFAAPIVITDGSSQYVNREIVVPSGLGVIKEVTVDLVISHAYLSDVELELVSPTKQTVRLLQRICGATNETLRLKLDDSGAVVDCANTTTQVITPADLLSGFNGQDAAGTWLLRVRDRFGGDSGTVSAASVTVCTKKATLGVRDTMVDAVRLFPNPSKGSCTIQFAGFAKGVVRIAMTDLLGRNVYRNEFANAGTFDETIDFKNVAAGVYLLTLEDGEKKIVRKVIFE</sequence>
<dbReference type="Proteomes" id="UP000182961">
    <property type="component" value="Unassembled WGS sequence"/>
</dbReference>
<dbReference type="AlphaFoldDB" id="A0A1I4V809"/>
<feature type="domain" description="P/Homo B" evidence="5">
    <location>
        <begin position="648"/>
        <end position="795"/>
    </location>
</feature>
<evidence type="ECO:0000313" key="6">
    <source>
        <dbReference type="EMBL" id="SFM97342.1"/>
    </source>
</evidence>
<evidence type="ECO:0000313" key="7">
    <source>
        <dbReference type="Proteomes" id="UP000182961"/>
    </source>
</evidence>
<keyword evidence="2 4" id="KW-0732">Signal</keyword>
<dbReference type="PROSITE" id="PS51829">
    <property type="entry name" value="P_HOMO_B"/>
    <property type="match status" value="1"/>
</dbReference>
<organism evidence="6 7">
    <name type="scientific">Flavobacterium succinicans</name>
    <dbReference type="NCBI Taxonomy" id="29536"/>
    <lineage>
        <taxon>Bacteria</taxon>
        <taxon>Pseudomonadati</taxon>
        <taxon>Bacteroidota</taxon>
        <taxon>Flavobacteriia</taxon>
        <taxon>Flavobacteriales</taxon>
        <taxon>Flavobacteriaceae</taxon>
        <taxon>Flavobacterium</taxon>
    </lineage>
</organism>
<dbReference type="Pfam" id="PF01483">
    <property type="entry name" value="P_proprotein"/>
    <property type="match status" value="1"/>
</dbReference>
<dbReference type="eggNOG" id="COG4935">
    <property type="taxonomic scope" value="Bacteria"/>
</dbReference>
<keyword evidence="3" id="KW-0378">Hydrolase</keyword>
<dbReference type="GO" id="GO:0008237">
    <property type="term" value="F:metallopeptidase activity"/>
    <property type="evidence" value="ECO:0007669"/>
    <property type="project" value="InterPro"/>
</dbReference>
<dbReference type="SUPFAM" id="SSF55486">
    <property type="entry name" value="Metalloproteases ('zincins'), catalytic domain"/>
    <property type="match status" value="1"/>
</dbReference>
<dbReference type="Gene3D" id="3.40.390.10">
    <property type="entry name" value="Collagenase (Catalytic Domain)"/>
    <property type="match status" value="1"/>
</dbReference>
<dbReference type="GO" id="GO:0004252">
    <property type="term" value="F:serine-type endopeptidase activity"/>
    <property type="evidence" value="ECO:0007669"/>
    <property type="project" value="InterPro"/>
</dbReference>
<dbReference type="RefSeq" id="WP_024979851.1">
    <property type="nucleotide sequence ID" value="NZ_FOUT01000004.1"/>
</dbReference>
<dbReference type="NCBIfam" id="TIGR04183">
    <property type="entry name" value="Por_Secre_tail"/>
    <property type="match status" value="1"/>
</dbReference>
<accession>A0A1I4V809</accession>
<dbReference type="InterPro" id="IPR026444">
    <property type="entry name" value="Secre_tail"/>
</dbReference>
<evidence type="ECO:0000259" key="5">
    <source>
        <dbReference type="PROSITE" id="PS51829"/>
    </source>
</evidence>
<gene>
    <name evidence="6" type="ORF">SAMN05444143_104170</name>
</gene>
<dbReference type="SUPFAM" id="SSF49785">
    <property type="entry name" value="Galactose-binding domain-like"/>
    <property type="match status" value="1"/>
</dbReference>
<dbReference type="Gene3D" id="2.60.120.260">
    <property type="entry name" value="Galactose-binding domain-like"/>
    <property type="match status" value="1"/>
</dbReference>
<keyword evidence="1" id="KW-0645">Protease</keyword>
<name>A0A1I4V809_9FLAO</name>
<dbReference type="InterPro" id="IPR002884">
    <property type="entry name" value="P_dom"/>
</dbReference>
<feature type="chain" id="PRO_5010333227" evidence="4">
    <location>
        <begin position="20"/>
        <end position="884"/>
    </location>
</feature>
<dbReference type="Pfam" id="PF13583">
    <property type="entry name" value="Reprolysin_4"/>
    <property type="match status" value="1"/>
</dbReference>
<dbReference type="Pfam" id="PF18962">
    <property type="entry name" value="Por_Secre_tail"/>
    <property type="match status" value="1"/>
</dbReference>
<dbReference type="InterPro" id="IPR024079">
    <property type="entry name" value="MetalloPept_cat_dom_sf"/>
</dbReference>
<keyword evidence="7" id="KW-1185">Reference proteome</keyword>
<evidence type="ECO:0000256" key="3">
    <source>
        <dbReference type="ARBA" id="ARBA00022801"/>
    </source>
</evidence>
<feature type="signal peptide" evidence="4">
    <location>
        <begin position="1"/>
        <end position="19"/>
    </location>
</feature>
<dbReference type="EMBL" id="FOUT01000004">
    <property type="protein sequence ID" value="SFM97342.1"/>
    <property type="molecule type" value="Genomic_DNA"/>
</dbReference>
<evidence type="ECO:0000256" key="4">
    <source>
        <dbReference type="SAM" id="SignalP"/>
    </source>
</evidence>
<protein>
    <submittedName>
        <fullName evidence="6">Por secretion system C-terminal sorting domain-containing protein</fullName>
    </submittedName>
</protein>